<accession>A0A0D7AKB0</accession>
<evidence type="ECO:0000313" key="2">
    <source>
        <dbReference type="Proteomes" id="UP000054144"/>
    </source>
</evidence>
<protein>
    <submittedName>
        <fullName evidence="1">Uncharacterized protein</fullName>
    </submittedName>
</protein>
<evidence type="ECO:0000313" key="1">
    <source>
        <dbReference type="EMBL" id="KIY51731.1"/>
    </source>
</evidence>
<organism evidence="1 2">
    <name type="scientific">Fistulina hepatica ATCC 64428</name>
    <dbReference type="NCBI Taxonomy" id="1128425"/>
    <lineage>
        <taxon>Eukaryota</taxon>
        <taxon>Fungi</taxon>
        <taxon>Dikarya</taxon>
        <taxon>Basidiomycota</taxon>
        <taxon>Agaricomycotina</taxon>
        <taxon>Agaricomycetes</taxon>
        <taxon>Agaricomycetidae</taxon>
        <taxon>Agaricales</taxon>
        <taxon>Fistulinaceae</taxon>
        <taxon>Fistulina</taxon>
    </lineage>
</organism>
<name>A0A0D7AKB0_9AGAR</name>
<gene>
    <name evidence="1" type="ORF">FISHEDRAFT_70464</name>
</gene>
<sequence>MSITGAKAISQFLKSKLSRPPASRGQSFLIAFPNLGMRIQAAPETKWDGWNIRNLSFGNGPLNMAGFDLDAWLFAQNRGTESQATRVHDEDDLSDRHVIFWERLLYKDEHEKMALLATSHIMAKFPQYDLVSDDGIDLAVKDMTEHLASFHPVLMEEDGRRL</sequence>
<dbReference type="AlphaFoldDB" id="A0A0D7AKB0"/>
<reference evidence="1 2" key="1">
    <citation type="journal article" date="2015" name="Fungal Genet. Biol.">
        <title>Evolution of novel wood decay mechanisms in Agaricales revealed by the genome sequences of Fistulina hepatica and Cylindrobasidium torrendii.</title>
        <authorList>
            <person name="Floudas D."/>
            <person name="Held B.W."/>
            <person name="Riley R."/>
            <person name="Nagy L.G."/>
            <person name="Koehler G."/>
            <person name="Ransdell A.S."/>
            <person name="Younus H."/>
            <person name="Chow J."/>
            <person name="Chiniquy J."/>
            <person name="Lipzen A."/>
            <person name="Tritt A."/>
            <person name="Sun H."/>
            <person name="Haridas S."/>
            <person name="LaButti K."/>
            <person name="Ohm R.A."/>
            <person name="Kues U."/>
            <person name="Blanchette R.A."/>
            <person name="Grigoriev I.V."/>
            <person name="Minto R.E."/>
            <person name="Hibbett D.S."/>
        </authorList>
    </citation>
    <scope>NUCLEOTIDE SEQUENCE [LARGE SCALE GENOMIC DNA]</scope>
    <source>
        <strain evidence="1 2">ATCC 64428</strain>
    </source>
</reference>
<dbReference type="Proteomes" id="UP000054144">
    <property type="component" value="Unassembled WGS sequence"/>
</dbReference>
<keyword evidence="2" id="KW-1185">Reference proteome</keyword>
<proteinExistence type="predicted"/>
<dbReference type="EMBL" id="KN881648">
    <property type="protein sequence ID" value="KIY51731.1"/>
    <property type="molecule type" value="Genomic_DNA"/>
</dbReference>